<dbReference type="InterPro" id="IPR025889">
    <property type="entry name" value="GSP17M-like_dom"/>
</dbReference>
<protein>
    <submittedName>
        <fullName evidence="2">Heat induced stress protein YflT</fullName>
    </submittedName>
</protein>
<name>A0A419V4W0_9BACL</name>
<evidence type="ECO:0000313" key="2">
    <source>
        <dbReference type="EMBL" id="RKD73550.1"/>
    </source>
</evidence>
<feature type="domain" description="General stress protein 17M-like" evidence="1">
    <location>
        <begin position="5"/>
        <end position="99"/>
    </location>
</feature>
<dbReference type="Proteomes" id="UP000285120">
    <property type="component" value="Unassembled WGS sequence"/>
</dbReference>
<comment type="caution">
    <text evidence="2">The sequence shown here is derived from an EMBL/GenBank/DDBJ whole genome shotgun (WGS) entry which is preliminary data.</text>
</comment>
<keyword evidence="3" id="KW-1185">Reference proteome</keyword>
<sequence length="113" mass="13019">MDPKFKLFHNDESLGKSIGKLTKAGVSGEDLYVISFDRRRTRRNKKNTDAKKIGRKEMGVGTVLKNIFRGRQTKVEVKLKRIGFDAEKAEKLRVELEKGKILLIVTNQEKVRF</sequence>
<organism evidence="2 3">
    <name type="scientific">Sinobaca qinghaiensis</name>
    <dbReference type="NCBI Taxonomy" id="342944"/>
    <lineage>
        <taxon>Bacteria</taxon>
        <taxon>Bacillati</taxon>
        <taxon>Bacillota</taxon>
        <taxon>Bacilli</taxon>
        <taxon>Bacillales</taxon>
        <taxon>Sporolactobacillaceae</taxon>
        <taxon>Sinobaca</taxon>
    </lineage>
</organism>
<dbReference type="Pfam" id="PF11181">
    <property type="entry name" value="YflT"/>
    <property type="match status" value="1"/>
</dbReference>
<dbReference type="AlphaFoldDB" id="A0A419V4W0"/>
<proteinExistence type="predicted"/>
<accession>A0A419V4W0</accession>
<evidence type="ECO:0000259" key="1">
    <source>
        <dbReference type="Pfam" id="PF11181"/>
    </source>
</evidence>
<gene>
    <name evidence="2" type="ORF">ATL39_1846</name>
</gene>
<reference evidence="2 3" key="1">
    <citation type="submission" date="2018-09" db="EMBL/GenBank/DDBJ databases">
        <title>Genomic Encyclopedia of Archaeal and Bacterial Type Strains, Phase II (KMG-II): from individual species to whole genera.</title>
        <authorList>
            <person name="Goeker M."/>
        </authorList>
    </citation>
    <scope>NUCLEOTIDE SEQUENCE [LARGE SCALE GENOMIC DNA]</scope>
    <source>
        <strain evidence="2 3">DSM 17008</strain>
    </source>
</reference>
<dbReference type="EMBL" id="RAPK01000008">
    <property type="protein sequence ID" value="RKD73550.1"/>
    <property type="molecule type" value="Genomic_DNA"/>
</dbReference>
<dbReference type="RefSeq" id="WP_170146884.1">
    <property type="nucleotide sequence ID" value="NZ_RAPK01000008.1"/>
</dbReference>
<evidence type="ECO:0000313" key="3">
    <source>
        <dbReference type="Proteomes" id="UP000285120"/>
    </source>
</evidence>